<reference evidence="1 2" key="1">
    <citation type="journal article" date="2019" name="Int. J. Syst. Evol. Microbiol.">
        <title>The Global Catalogue of Microorganisms (GCM) 10K type strain sequencing project: providing services to taxonomists for standard genome sequencing and annotation.</title>
        <authorList>
            <consortium name="The Broad Institute Genomics Platform"/>
            <consortium name="The Broad Institute Genome Sequencing Center for Infectious Disease"/>
            <person name="Wu L."/>
            <person name="Ma J."/>
        </authorList>
    </citation>
    <scope>NUCLEOTIDE SEQUENCE [LARGE SCALE GENOMIC DNA]</scope>
    <source>
        <strain evidence="1 2">JCM 5052</strain>
    </source>
</reference>
<dbReference type="EMBL" id="BAAABZ010000071">
    <property type="protein sequence ID" value="GAA0554391.1"/>
    <property type="molecule type" value="Genomic_DNA"/>
</dbReference>
<organism evidence="1 2">
    <name type="scientific">Streptomyces mordarskii</name>
    <dbReference type="NCBI Taxonomy" id="1226758"/>
    <lineage>
        <taxon>Bacteria</taxon>
        <taxon>Bacillati</taxon>
        <taxon>Actinomycetota</taxon>
        <taxon>Actinomycetes</taxon>
        <taxon>Kitasatosporales</taxon>
        <taxon>Streptomycetaceae</taxon>
        <taxon>Streptomyces</taxon>
    </lineage>
</organism>
<gene>
    <name evidence="1" type="ORF">GCM10010390_65600</name>
</gene>
<protein>
    <submittedName>
        <fullName evidence="1">Uncharacterized protein</fullName>
    </submittedName>
</protein>
<proteinExistence type="predicted"/>
<comment type="caution">
    <text evidence="1">The sequence shown here is derived from an EMBL/GenBank/DDBJ whole genome shotgun (WGS) entry which is preliminary data.</text>
</comment>
<evidence type="ECO:0000313" key="1">
    <source>
        <dbReference type="EMBL" id="GAA0554391.1"/>
    </source>
</evidence>
<evidence type="ECO:0000313" key="2">
    <source>
        <dbReference type="Proteomes" id="UP001501576"/>
    </source>
</evidence>
<name>A0ABN1DWU5_9ACTN</name>
<accession>A0ABN1DWU5</accession>
<dbReference type="Proteomes" id="UP001501576">
    <property type="component" value="Unassembled WGS sequence"/>
</dbReference>
<sequence length="110" mass="11919">MEGIAYRMGMPVPAVRGAFALRDRLVADHGDEWRQYYLDGVLAALRSGEDWARDVLFALVGPSVDAMVDTVTLAEQVNGDPGLAVQHTMGLSKETAVWCVNLVKKTGGRS</sequence>
<keyword evidence="2" id="KW-1185">Reference proteome</keyword>